<gene>
    <name evidence="2" type="ORF">ACFP3R_13295</name>
</gene>
<dbReference type="InterPro" id="IPR032724">
    <property type="entry name" value="SCP1.201-like"/>
</dbReference>
<dbReference type="EMBL" id="JBHSQO010000011">
    <property type="protein sequence ID" value="MFC6090253.1"/>
    <property type="molecule type" value="Genomic_DNA"/>
</dbReference>
<keyword evidence="3" id="KW-1185">Reference proteome</keyword>
<evidence type="ECO:0000313" key="2">
    <source>
        <dbReference type="EMBL" id="MFC6090253.1"/>
    </source>
</evidence>
<dbReference type="Proteomes" id="UP001596220">
    <property type="component" value="Unassembled WGS sequence"/>
</dbReference>
<feature type="region of interest" description="Disordered" evidence="1">
    <location>
        <begin position="88"/>
        <end position="110"/>
    </location>
</feature>
<protein>
    <submittedName>
        <fullName evidence="2">DddA-like double-stranded DNA deaminase toxin</fullName>
    </submittedName>
</protein>
<evidence type="ECO:0000256" key="1">
    <source>
        <dbReference type="SAM" id="MobiDB-lite"/>
    </source>
</evidence>
<sequence length="238" mass="25371">MASIGRVVAALGQVLDLLPFARLADALEAAEEARSLVERAGDGSGRDGFRQVAGRFGEAAEGISDLLGALTGIQHLATAMANRLEGEGLARPAGPEPEPVAPEPAVTGADPQAVLSKLPVRSRTTDKTRGIWVDDQGREREQITSGRDDLGRRAVEELKRLGIGPPRGALATADHVEVKLAVLLRGTGQRAVTLFVNNRPCNEGRWSCDRLLPRILRPGQSLVVQWPGGITTYRGRTP</sequence>
<accession>A0ABW1P3R8</accession>
<proteinExistence type="predicted"/>
<evidence type="ECO:0000313" key="3">
    <source>
        <dbReference type="Proteomes" id="UP001596220"/>
    </source>
</evidence>
<comment type="caution">
    <text evidence="2">The sequence shown here is derived from an EMBL/GenBank/DDBJ whole genome shotgun (WGS) entry which is preliminary data.</text>
</comment>
<dbReference type="RefSeq" id="WP_380635973.1">
    <property type="nucleotide sequence ID" value="NZ_JBHSQO010000011.1"/>
</dbReference>
<reference evidence="3" key="1">
    <citation type="journal article" date="2019" name="Int. J. Syst. Evol. Microbiol.">
        <title>The Global Catalogue of Microorganisms (GCM) 10K type strain sequencing project: providing services to taxonomists for standard genome sequencing and annotation.</title>
        <authorList>
            <consortium name="The Broad Institute Genomics Platform"/>
            <consortium name="The Broad Institute Genome Sequencing Center for Infectious Disease"/>
            <person name="Wu L."/>
            <person name="Ma J."/>
        </authorList>
    </citation>
    <scope>NUCLEOTIDE SEQUENCE [LARGE SCALE GENOMIC DNA]</scope>
    <source>
        <strain evidence="3">CGMCC 4.7246</strain>
    </source>
</reference>
<dbReference type="Pfam" id="PF14428">
    <property type="entry name" value="DddA-like"/>
    <property type="match status" value="1"/>
</dbReference>
<name>A0ABW1P3R8_9PSEU</name>
<organism evidence="2 3">
    <name type="scientific">Saccharothrix lopnurensis</name>
    <dbReference type="NCBI Taxonomy" id="1670621"/>
    <lineage>
        <taxon>Bacteria</taxon>
        <taxon>Bacillati</taxon>
        <taxon>Actinomycetota</taxon>
        <taxon>Actinomycetes</taxon>
        <taxon>Pseudonocardiales</taxon>
        <taxon>Pseudonocardiaceae</taxon>
        <taxon>Saccharothrix</taxon>
    </lineage>
</organism>